<protein>
    <submittedName>
        <fullName evidence="4">Uncharacterized protein</fullName>
    </submittedName>
</protein>
<keyword evidence="5" id="KW-1185">Reference proteome</keyword>
<feature type="compositionally biased region" description="Polar residues" evidence="2">
    <location>
        <begin position="160"/>
        <end position="181"/>
    </location>
</feature>
<evidence type="ECO:0000256" key="1">
    <source>
        <dbReference type="SAM" id="Coils"/>
    </source>
</evidence>
<reference evidence="4 5" key="1">
    <citation type="journal article" date="2025" name="Microbiol. Resour. Announc.">
        <title>Draft genome sequences for Neonectria magnoliae and Neonectria punicea, canker pathogens of Liriodendron tulipifera and Acer saccharum in West Virginia.</title>
        <authorList>
            <person name="Petronek H.M."/>
            <person name="Kasson M.T."/>
            <person name="Metheny A.M."/>
            <person name="Stauder C.M."/>
            <person name="Lovett B."/>
            <person name="Lynch S.C."/>
            <person name="Garnas J.R."/>
            <person name="Kasson L.R."/>
            <person name="Stajich J.E."/>
        </authorList>
    </citation>
    <scope>NUCLEOTIDE SEQUENCE [LARGE SCALE GENOMIC DNA]</scope>
    <source>
        <strain evidence="4 5">NRRL 64653</strain>
    </source>
</reference>
<gene>
    <name evidence="4" type="ORF">QQX98_002912</name>
</gene>
<feature type="chain" id="PRO_5046105558" evidence="3">
    <location>
        <begin position="19"/>
        <end position="264"/>
    </location>
</feature>
<keyword evidence="1" id="KW-0175">Coiled coil</keyword>
<keyword evidence="3" id="KW-0732">Signal</keyword>
<evidence type="ECO:0000313" key="5">
    <source>
        <dbReference type="Proteomes" id="UP001498476"/>
    </source>
</evidence>
<sequence length="264" mass="29514">MKITAFIAALTAASTVTALVLPPPSRTIGVQQFDSVHDLKQLKHAQNREYDQQLKEFKKAQKEKHQAEMQRAFEIKNANDIKKHEAYQMMKAAEAKKAAEAAEAKAAEELKKVKQFKQMTGLNDDEAKGPYEVKKAHFLNREQELHQSPASIPGKRVGTQVLQSGPGSENPEVQVNVTVTFDTPGADDNEPTRLTQDTEPTPSTVSTSWKLPGRITRFGPRRKVIISNKGHDNDKQFGDDEDKDKRCVTCGVKYLDDLIHKPVN</sequence>
<name>A0ABR1HHD7_9HYPO</name>
<organism evidence="4 5">
    <name type="scientific">Neonectria punicea</name>
    <dbReference type="NCBI Taxonomy" id="979145"/>
    <lineage>
        <taxon>Eukaryota</taxon>
        <taxon>Fungi</taxon>
        <taxon>Dikarya</taxon>
        <taxon>Ascomycota</taxon>
        <taxon>Pezizomycotina</taxon>
        <taxon>Sordariomycetes</taxon>
        <taxon>Hypocreomycetidae</taxon>
        <taxon>Hypocreales</taxon>
        <taxon>Nectriaceae</taxon>
        <taxon>Neonectria</taxon>
    </lineage>
</organism>
<feature type="region of interest" description="Disordered" evidence="2">
    <location>
        <begin position="150"/>
        <end position="209"/>
    </location>
</feature>
<dbReference type="EMBL" id="JAZAVJ010000031">
    <property type="protein sequence ID" value="KAK7420257.1"/>
    <property type="molecule type" value="Genomic_DNA"/>
</dbReference>
<evidence type="ECO:0000313" key="4">
    <source>
        <dbReference type="EMBL" id="KAK7420257.1"/>
    </source>
</evidence>
<evidence type="ECO:0000256" key="2">
    <source>
        <dbReference type="SAM" id="MobiDB-lite"/>
    </source>
</evidence>
<feature type="compositionally biased region" description="Polar residues" evidence="2">
    <location>
        <begin position="192"/>
        <end position="209"/>
    </location>
</feature>
<proteinExistence type="predicted"/>
<feature type="coiled-coil region" evidence="1">
    <location>
        <begin position="43"/>
        <end position="119"/>
    </location>
</feature>
<dbReference type="Proteomes" id="UP001498476">
    <property type="component" value="Unassembled WGS sequence"/>
</dbReference>
<feature type="signal peptide" evidence="3">
    <location>
        <begin position="1"/>
        <end position="18"/>
    </location>
</feature>
<evidence type="ECO:0000256" key="3">
    <source>
        <dbReference type="SAM" id="SignalP"/>
    </source>
</evidence>
<comment type="caution">
    <text evidence="4">The sequence shown here is derived from an EMBL/GenBank/DDBJ whole genome shotgun (WGS) entry which is preliminary data.</text>
</comment>
<accession>A0ABR1HHD7</accession>